<gene>
    <name evidence="3" type="ORF">C1SCF055_LOCUS42648</name>
</gene>
<evidence type="ECO:0000313" key="3">
    <source>
        <dbReference type="EMBL" id="CAI4018050.1"/>
    </source>
</evidence>
<keyword evidence="5" id="KW-1185">Reference proteome</keyword>
<name>A0A9P1GNH2_9DINO</name>
<evidence type="ECO:0000313" key="5">
    <source>
        <dbReference type="Proteomes" id="UP001152797"/>
    </source>
</evidence>
<reference evidence="3" key="1">
    <citation type="submission" date="2022-10" db="EMBL/GenBank/DDBJ databases">
        <authorList>
            <person name="Chen Y."/>
            <person name="Dougan E. K."/>
            <person name="Chan C."/>
            <person name="Rhodes N."/>
            <person name="Thang M."/>
        </authorList>
    </citation>
    <scope>NUCLEOTIDE SEQUENCE</scope>
</reference>
<evidence type="ECO:0000256" key="1">
    <source>
        <dbReference type="SAM" id="MobiDB-lite"/>
    </source>
</evidence>
<dbReference type="Proteomes" id="UP001152797">
    <property type="component" value="Unassembled WGS sequence"/>
</dbReference>
<proteinExistence type="predicted"/>
<dbReference type="OrthoDB" id="409321at2759"/>
<protein>
    <submittedName>
        <fullName evidence="3">Uncharacterized protein</fullName>
    </submittedName>
</protein>
<dbReference type="EMBL" id="CAMXCT010006671">
    <property type="protein sequence ID" value="CAI4018050.1"/>
    <property type="molecule type" value="Genomic_DNA"/>
</dbReference>
<feature type="region of interest" description="Disordered" evidence="1">
    <location>
        <begin position="155"/>
        <end position="175"/>
    </location>
</feature>
<evidence type="ECO:0000313" key="4">
    <source>
        <dbReference type="EMBL" id="CAL4805362.1"/>
    </source>
</evidence>
<dbReference type="EMBL" id="CAMXCT030006671">
    <property type="protein sequence ID" value="CAL4805362.1"/>
    <property type="molecule type" value="Genomic_DNA"/>
</dbReference>
<comment type="caution">
    <text evidence="3">The sequence shown here is derived from an EMBL/GenBank/DDBJ whole genome shotgun (WGS) entry which is preliminary data.</text>
</comment>
<reference evidence="4 5" key="2">
    <citation type="submission" date="2024-05" db="EMBL/GenBank/DDBJ databases">
        <authorList>
            <person name="Chen Y."/>
            <person name="Shah S."/>
            <person name="Dougan E. K."/>
            <person name="Thang M."/>
            <person name="Chan C."/>
        </authorList>
    </citation>
    <scope>NUCLEOTIDE SEQUENCE [LARGE SCALE GENOMIC DNA]</scope>
</reference>
<evidence type="ECO:0000256" key="2">
    <source>
        <dbReference type="SAM" id="SignalP"/>
    </source>
</evidence>
<sequence>MAKSHWLRSWPVALLWIPVKAELGFLNMENMCVQTPLPFICPSNSGSSASSGSPFGAFPPPNPSTPSCSTNPDSCCKQSSCIQIGGMALPMIGACRPDRGETRCADMSTPFGGMGVCQCAQGVCASNGVCMDNSFLGLGGLLGTNKNFDANQNQQYQQSQQYQPYQQYQPQQGQQRSPLPFFGRLYKASDHVVPPEDHLPGLLILGFCCFALVLFAARRCATQAAPVYQAVSLSEASEEDA</sequence>
<accession>A0A9P1GNH2</accession>
<dbReference type="EMBL" id="CAMXCT020006671">
    <property type="protein sequence ID" value="CAL1171425.1"/>
    <property type="molecule type" value="Genomic_DNA"/>
</dbReference>
<feature type="chain" id="PRO_5043273069" evidence="2">
    <location>
        <begin position="22"/>
        <end position="241"/>
    </location>
</feature>
<organism evidence="3">
    <name type="scientific">Cladocopium goreaui</name>
    <dbReference type="NCBI Taxonomy" id="2562237"/>
    <lineage>
        <taxon>Eukaryota</taxon>
        <taxon>Sar</taxon>
        <taxon>Alveolata</taxon>
        <taxon>Dinophyceae</taxon>
        <taxon>Suessiales</taxon>
        <taxon>Symbiodiniaceae</taxon>
        <taxon>Cladocopium</taxon>
    </lineage>
</organism>
<feature type="signal peptide" evidence="2">
    <location>
        <begin position="1"/>
        <end position="21"/>
    </location>
</feature>
<keyword evidence="2" id="KW-0732">Signal</keyword>
<dbReference type="AlphaFoldDB" id="A0A9P1GNH2"/>